<feature type="compositionally biased region" description="Low complexity" evidence="1">
    <location>
        <begin position="228"/>
        <end position="252"/>
    </location>
</feature>
<dbReference type="OrthoDB" id="55770at2759"/>
<protein>
    <submittedName>
        <fullName evidence="3">Uncharacterized protein</fullName>
    </submittedName>
</protein>
<dbReference type="Proteomes" id="UP000693970">
    <property type="component" value="Unassembled WGS sequence"/>
</dbReference>
<feature type="signal peptide" evidence="2">
    <location>
        <begin position="1"/>
        <end position="31"/>
    </location>
</feature>
<dbReference type="EMBL" id="JAGRRH010000002">
    <property type="protein sequence ID" value="KAG7373152.1"/>
    <property type="molecule type" value="Genomic_DNA"/>
</dbReference>
<evidence type="ECO:0000256" key="2">
    <source>
        <dbReference type="SAM" id="SignalP"/>
    </source>
</evidence>
<comment type="caution">
    <text evidence="3">The sequence shown here is derived from an EMBL/GenBank/DDBJ whole genome shotgun (WGS) entry which is preliminary data.</text>
</comment>
<dbReference type="AlphaFoldDB" id="A0A9K3Q6D0"/>
<gene>
    <name evidence="3" type="ORF">IV203_033876</name>
</gene>
<reference evidence="3" key="1">
    <citation type="journal article" date="2021" name="Sci. Rep.">
        <title>Diploid genomic architecture of Nitzschia inconspicua, an elite biomass production diatom.</title>
        <authorList>
            <person name="Oliver A."/>
            <person name="Podell S."/>
            <person name="Pinowska A."/>
            <person name="Traller J.C."/>
            <person name="Smith S.R."/>
            <person name="McClure R."/>
            <person name="Beliaev A."/>
            <person name="Bohutskyi P."/>
            <person name="Hill E.A."/>
            <person name="Rabines A."/>
            <person name="Zheng H."/>
            <person name="Allen L.Z."/>
            <person name="Kuo A."/>
            <person name="Grigoriev I.V."/>
            <person name="Allen A.E."/>
            <person name="Hazlebeck D."/>
            <person name="Allen E.E."/>
        </authorList>
    </citation>
    <scope>NUCLEOTIDE SEQUENCE</scope>
    <source>
        <strain evidence="3">Hildebrandi</strain>
    </source>
</reference>
<evidence type="ECO:0000256" key="1">
    <source>
        <dbReference type="SAM" id="MobiDB-lite"/>
    </source>
</evidence>
<accession>A0A9K3Q6D0</accession>
<feature type="region of interest" description="Disordered" evidence="1">
    <location>
        <begin position="188"/>
        <end position="252"/>
    </location>
</feature>
<evidence type="ECO:0000313" key="4">
    <source>
        <dbReference type="Proteomes" id="UP000693970"/>
    </source>
</evidence>
<feature type="compositionally biased region" description="Low complexity" evidence="1">
    <location>
        <begin position="188"/>
        <end position="206"/>
    </location>
</feature>
<feature type="region of interest" description="Disordered" evidence="1">
    <location>
        <begin position="62"/>
        <end position="93"/>
    </location>
</feature>
<evidence type="ECO:0000313" key="3">
    <source>
        <dbReference type="EMBL" id="KAG7373152.1"/>
    </source>
</evidence>
<feature type="compositionally biased region" description="Basic and acidic residues" evidence="1">
    <location>
        <begin position="74"/>
        <end position="93"/>
    </location>
</feature>
<feature type="chain" id="PRO_5039905758" evidence="2">
    <location>
        <begin position="32"/>
        <end position="657"/>
    </location>
</feature>
<keyword evidence="2" id="KW-0732">Signal</keyword>
<proteinExistence type="predicted"/>
<keyword evidence="4" id="KW-1185">Reference proteome</keyword>
<organism evidence="3 4">
    <name type="scientific">Nitzschia inconspicua</name>
    <dbReference type="NCBI Taxonomy" id="303405"/>
    <lineage>
        <taxon>Eukaryota</taxon>
        <taxon>Sar</taxon>
        <taxon>Stramenopiles</taxon>
        <taxon>Ochrophyta</taxon>
        <taxon>Bacillariophyta</taxon>
        <taxon>Bacillariophyceae</taxon>
        <taxon>Bacillariophycidae</taxon>
        <taxon>Bacillariales</taxon>
        <taxon>Bacillariaceae</taxon>
        <taxon>Nitzschia</taxon>
    </lineage>
</organism>
<sequence length="657" mass="70286">MRIPCQYGASSGSILLVVIASFLSIQGNTNAFVVPSSLSYLLSRQHRSTIREGSSRLNTVWNIGDDGVTSPRENNQEFQKKKSETQHQERRSHDKIRAVGMATVLAAGTVMAWDGNVGVAEAAVNTIDKVPKVAKDALQQTFSSNNYQESPTVTLSYLEEQIRVAEKALYNHPAMMIADATAATTTTMQSPPAAVTPKPAAVAPKTSEPAVQTATTAVPVKETPKPAAPTASTTSKPAAVTSPAVPKPAAAKTADKSAPSLYRYTKQHWPEWVDATKMAYRTAEPIVMRISRDVVYQLETNVIPEVLKVEHRILGDPVANVVDKAASTAVKAGKVAVGVVGKTAPVVIEAGRQVVQATPEVIKAGQQMYNTVDKQVIPELKKDYKIVKNVVEEKTPQVIQAGRQVYEIGKQFANAVQEDVLPKVMEAEKKLAPKVKALEHRLLGNEIADSIDKTVDSTLRTGRVVAKAVNKNAPSAFSAAKKTIDTLVKTGKAVVIGGRQVYDFAEEYVPKAYRTTKNVVLAIDRTGGQIAYAVDAQAPKVAAAIKKEIPRIRETGGRMQRAIEPAAAQLAESGKAITADVITLVENIEDKERVGSIAAVGIAATAVASAATSDDSFLVSTYGRSGATTISESSSGFPSLFSRSSRGGYTELSRRRF</sequence>
<reference evidence="3" key="2">
    <citation type="submission" date="2021-04" db="EMBL/GenBank/DDBJ databases">
        <authorList>
            <person name="Podell S."/>
        </authorList>
    </citation>
    <scope>NUCLEOTIDE SEQUENCE</scope>
    <source>
        <strain evidence="3">Hildebrandi</strain>
    </source>
</reference>
<name>A0A9K3Q6D0_9STRA</name>